<keyword evidence="6 9" id="KW-0732">Signal</keyword>
<sequence>MYKLAVFHYSSLLLLCILDMTLMTSGLPPLSRRSFVIPVSNSPDDAADAKQDDWDVFFPSLFLHDWKIQMSAPIPEAAASSKRGHPRRGWLFAPQRTETRRFSEWLFLLYFSSLEEVLPAQWASQSDGTVKRNIVVADDAAFRQKSKLLTSMERQKWLNSYMQKLLVVNS</sequence>
<evidence type="ECO:0000256" key="8">
    <source>
        <dbReference type="ARBA" id="ARBA00030147"/>
    </source>
</evidence>
<feature type="signal peptide" evidence="9">
    <location>
        <begin position="1"/>
        <end position="26"/>
    </location>
</feature>
<evidence type="ECO:0000256" key="7">
    <source>
        <dbReference type="ARBA" id="ARBA00023320"/>
    </source>
</evidence>
<evidence type="ECO:0000313" key="11">
    <source>
        <dbReference type="Proteomes" id="UP000007303"/>
    </source>
</evidence>
<organism evidence="10 11">
    <name type="scientific">Tetraodon nigroviridis</name>
    <name type="common">Spotted green pufferfish</name>
    <name type="synonym">Chelonodon nigroviridis</name>
    <dbReference type="NCBI Taxonomy" id="99883"/>
    <lineage>
        <taxon>Eukaryota</taxon>
        <taxon>Metazoa</taxon>
        <taxon>Chordata</taxon>
        <taxon>Craniata</taxon>
        <taxon>Vertebrata</taxon>
        <taxon>Euteleostomi</taxon>
        <taxon>Actinopterygii</taxon>
        <taxon>Neopterygii</taxon>
        <taxon>Teleostei</taxon>
        <taxon>Neoteleostei</taxon>
        <taxon>Acanthomorphata</taxon>
        <taxon>Eupercaria</taxon>
        <taxon>Tetraodontiformes</taxon>
        <taxon>Tetradontoidea</taxon>
        <taxon>Tetraodontidae</taxon>
        <taxon>Tetraodon</taxon>
    </lineage>
</organism>
<accession>H3BZ83</accession>
<comment type="subcellular location">
    <subcellularLocation>
        <location evidence="1">Secreted</location>
    </subcellularLocation>
</comment>
<proteinExistence type="inferred from homology"/>
<dbReference type="GO" id="GO:0005576">
    <property type="term" value="C:extracellular region"/>
    <property type="evidence" value="ECO:0007669"/>
    <property type="project" value="UniProtKB-SubCell"/>
</dbReference>
<dbReference type="PANTHER" id="PTHR28585">
    <property type="entry name" value="TUBEROINFUNDIBULAR PEPTIDE OF 39 RESIDUES"/>
    <property type="match status" value="1"/>
</dbReference>
<feature type="chain" id="PRO_5003581227" description="Tuberoinfundibular peptide of 39 residues" evidence="9">
    <location>
        <begin position="27"/>
        <end position="170"/>
    </location>
</feature>
<dbReference type="GO" id="GO:0007218">
    <property type="term" value="P:neuropeptide signaling pathway"/>
    <property type="evidence" value="ECO:0007669"/>
    <property type="project" value="UniProtKB-KW"/>
</dbReference>
<keyword evidence="4" id="KW-0964">Secreted</keyword>
<dbReference type="GeneTree" id="ENSGT00410000026259"/>
<dbReference type="InterPro" id="IPR029396">
    <property type="entry name" value="TIP39"/>
</dbReference>
<dbReference type="Ensembl" id="ENSTNIT00000002881.1">
    <property type="protein sequence ID" value="ENSTNIP00000001299.1"/>
    <property type="gene ID" value="ENSTNIG00000000280.1"/>
</dbReference>
<evidence type="ECO:0000256" key="3">
    <source>
        <dbReference type="ARBA" id="ARBA00021831"/>
    </source>
</evidence>
<dbReference type="PANTHER" id="PTHR28585:SF1">
    <property type="entry name" value="TUBEROINFUNDIBULAR PEPTIDE OF 39 RESIDUES"/>
    <property type="match status" value="1"/>
</dbReference>
<keyword evidence="11" id="KW-1185">Reference proteome</keyword>
<dbReference type="STRING" id="99883.ENSTNIP00000001299"/>
<protein>
    <recommendedName>
        <fullName evidence="3">Tuberoinfundibular peptide of 39 residues</fullName>
    </recommendedName>
    <alternativeName>
        <fullName evidence="8">Parathyroid hormone 2</fullName>
    </alternativeName>
</protein>
<dbReference type="HOGENOM" id="CLU_1677252_0_0_1"/>
<dbReference type="Proteomes" id="UP000007303">
    <property type="component" value="Unassembled WGS sequence"/>
</dbReference>
<evidence type="ECO:0000256" key="1">
    <source>
        <dbReference type="ARBA" id="ARBA00004613"/>
    </source>
</evidence>
<evidence type="ECO:0000256" key="5">
    <source>
        <dbReference type="ARBA" id="ARBA00022685"/>
    </source>
</evidence>
<reference evidence="11" key="1">
    <citation type="journal article" date="2004" name="Nature">
        <title>Genome duplication in the teleost fish Tetraodon nigroviridis reveals the early vertebrate proto-karyotype.</title>
        <authorList>
            <person name="Jaillon O."/>
            <person name="Aury J.-M."/>
            <person name="Brunet F."/>
            <person name="Petit J.-L."/>
            <person name="Stange-Thomann N."/>
            <person name="Mauceli E."/>
            <person name="Bouneau L."/>
            <person name="Fischer C."/>
            <person name="Ozouf-Costaz C."/>
            <person name="Bernot A."/>
            <person name="Nicaud S."/>
            <person name="Jaffe D."/>
            <person name="Fisher S."/>
            <person name="Lutfalla G."/>
            <person name="Dossat C."/>
            <person name="Segurens B."/>
            <person name="Dasilva C."/>
            <person name="Salanoubat M."/>
            <person name="Levy M."/>
            <person name="Boudet N."/>
            <person name="Castellano S."/>
            <person name="Anthouard V."/>
            <person name="Jubin C."/>
            <person name="Castelli V."/>
            <person name="Katinka M."/>
            <person name="Vacherie B."/>
            <person name="Biemont C."/>
            <person name="Skalli Z."/>
            <person name="Cattolico L."/>
            <person name="Poulain J."/>
            <person name="De Berardinis V."/>
            <person name="Cruaud C."/>
            <person name="Duprat S."/>
            <person name="Brottier P."/>
            <person name="Coutanceau J.-P."/>
            <person name="Gouzy J."/>
            <person name="Parra G."/>
            <person name="Lardier G."/>
            <person name="Chapple C."/>
            <person name="McKernan K.J."/>
            <person name="McEwan P."/>
            <person name="Bosak S."/>
            <person name="Kellis M."/>
            <person name="Volff J.-N."/>
            <person name="Guigo R."/>
            <person name="Zody M.C."/>
            <person name="Mesirov J."/>
            <person name="Lindblad-Toh K."/>
            <person name="Birren B."/>
            <person name="Nusbaum C."/>
            <person name="Kahn D."/>
            <person name="Robinson-Rechavi M."/>
            <person name="Laudet V."/>
            <person name="Schachter V."/>
            <person name="Quetier F."/>
            <person name="Saurin W."/>
            <person name="Scarpelli C."/>
            <person name="Wincker P."/>
            <person name="Lander E.S."/>
            <person name="Weissenbach J."/>
            <person name="Roest Crollius H."/>
        </authorList>
    </citation>
    <scope>NUCLEOTIDE SEQUENCE [LARGE SCALE GENOMIC DNA]</scope>
</reference>
<evidence type="ECO:0000256" key="9">
    <source>
        <dbReference type="SAM" id="SignalP"/>
    </source>
</evidence>
<dbReference type="InParanoid" id="H3BZ83"/>
<keyword evidence="7" id="KW-0527">Neuropeptide</keyword>
<evidence type="ECO:0000313" key="10">
    <source>
        <dbReference type="Ensembl" id="ENSTNIP00000001299.1"/>
    </source>
</evidence>
<evidence type="ECO:0000256" key="4">
    <source>
        <dbReference type="ARBA" id="ARBA00022525"/>
    </source>
</evidence>
<evidence type="ECO:0000256" key="6">
    <source>
        <dbReference type="ARBA" id="ARBA00022729"/>
    </source>
</evidence>
<dbReference type="Pfam" id="PF14980">
    <property type="entry name" value="TIP39"/>
    <property type="match status" value="1"/>
</dbReference>
<name>H3BZ83_TETNG</name>
<keyword evidence="5" id="KW-0165">Cleavage on pair of basic residues</keyword>
<evidence type="ECO:0000256" key="2">
    <source>
        <dbReference type="ARBA" id="ARBA00006307"/>
    </source>
</evidence>
<reference evidence="10" key="2">
    <citation type="submission" date="2025-08" db="UniProtKB">
        <authorList>
            <consortium name="Ensembl"/>
        </authorList>
    </citation>
    <scope>IDENTIFICATION</scope>
</reference>
<comment type="similarity">
    <text evidence="2">Belongs to the parathyroid hormone family.</text>
</comment>
<dbReference type="FunCoup" id="H3BZ83">
    <property type="interactions" value="61"/>
</dbReference>
<dbReference type="AlphaFoldDB" id="H3BZ83"/>
<reference evidence="10" key="3">
    <citation type="submission" date="2025-09" db="UniProtKB">
        <authorList>
            <consortium name="Ensembl"/>
        </authorList>
    </citation>
    <scope>IDENTIFICATION</scope>
</reference>
<dbReference type="OMA" id="EHKRVDW"/>